<gene>
    <name evidence="3" type="ORF">XYCOK13_05990</name>
</gene>
<organism evidence="3 4">
    <name type="scientific">Xylanibacillus composti</name>
    <dbReference type="NCBI Taxonomy" id="1572762"/>
    <lineage>
        <taxon>Bacteria</taxon>
        <taxon>Bacillati</taxon>
        <taxon>Bacillota</taxon>
        <taxon>Bacilli</taxon>
        <taxon>Bacillales</taxon>
        <taxon>Paenibacillaceae</taxon>
        <taxon>Xylanibacillus</taxon>
    </lineage>
</organism>
<dbReference type="Proteomes" id="UP000677918">
    <property type="component" value="Unassembled WGS sequence"/>
</dbReference>
<sequence length="102" mass="12034">MNPASIRHMVIFDLKYPAGSPEAEKFLQDGYDALTAIPVVRHFEVHRQVSAKNDYDYGFSMEFDSQQDYDTYNAHENHVAFVEERWKTEVARFLEIDFKQIK</sequence>
<evidence type="ECO:0000259" key="2">
    <source>
        <dbReference type="PROSITE" id="PS51502"/>
    </source>
</evidence>
<evidence type="ECO:0000256" key="1">
    <source>
        <dbReference type="ARBA" id="ARBA00011738"/>
    </source>
</evidence>
<dbReference type="PANTHER" id="PTHR33178">
    <property type="match status" value="1"/>
</dbReference>
<dbReference type="AlphaFoldDB" id="A0A8J4M166"/>
<dbReference type="PROSITE" id="PS51502">
    <property type="entry name" value="S_R_A_B_BARREL"/>
    <property type="match status" value="1"/>
</dbReference>
<protein>
    <submittedName>
        <fullName evidence="3">Stress responsive protein</fullName>
    </submittedName>
</protein>
<proteinExistence type="predicted"/>
<evidence type="ECO:0000313" key="3">
    <source>
        <dbReference type="EMBL" id="GIQ67775.1"/>
    </source>
</evidence>
<keyword evidence="4" id="KW-1185">Reference proteome</keyword>
<dbReference type="InterPro" id="IPR011008">
    <property type="entry name" value="Dimeric_a/b-barrel"/>
</dbReference>
<dbReference type="SUPFAM" id="SSF54909">
    <property type="entry name" value="Dimeric alpha+beta barrel"/>
    <property type="match status" value="1"/>
</dbReference>
<accession>A0A8J4M166</accession>
<dbReference type="RefSeq" id="WP_213410401.1">
    <property type="nucleotide sequence ID" value="NZ_BOVK01000006.1"/>
</dbReference>
<reference evidence="3" key="1">
    <citation type="submission" date="2021-04" db="EMBL/GenBank/DDBJ databases">
        <title>Draft genome sequence of Xylanibacillus composti strain K13.</title>
        <authorList>
            <person name="Uke A."/>
            <person name="Chhe C."/>
            <person name="Baramee S."/>
            <person name="Kosugi A."/>
        </authorList>
    </citation>
    <scope>NUCLEOTIDE SEQUENCE</scope>
    <source>
        <strain evidence="3">K13</strain>
    </source>
</reference>
<comment type="subunit">
    <text evidence="1">Homodimer.</text>
</comment>
<dbReference type="SMART" id="SM00886">
    <property type="entry name" value="Dabb"/>
    <property type="match status" value="1"/>
</dbReference>
<evidence type="ECO:0000313" key="4">
    <source>
        <dbReference type="Proteomes" id="UP000677918"/>
    </source>
</evidence>
<dbReference type="Gene3D" id="3.30.70.100">
    <property type="match status" value="1"/>
</dbReference>
<dbReference type="Pfam" id="PF07876">
    <property type="entry name" value="Dabb"/>
    <property type="match status" value="1"/>
</dbReference>
<dbReference type="InterPro" id="IPR044662">
    <property type="entry name" value="HS1/DABB1-like"/>
</dbReference>
<comment type="caution">
    <text evidence="3">The sequence shown here is derived from an EMBL/GenBank/DDBJ whole genome shotgun (WGS) entry which is preliminary data.</text>
</comment>
<feature type="domain" description="Stress-response A/B barrel" evidence="2">
    <location>
        <begin position="6"/>
        <end position="98"/>
    </location>
</feature>
<dbReference type="PANTHER" id="PTHR33178:SF10">
    <property type="entry name" value="STRESS-RESPONSE A_B BARREL DOMAIN-CONTAINING PROTEIN"/>
    <property type="match status" value="1"/>
</dbReference>
<name>A0A8J4M166_9BACL</name>
<dbReference type="InterPro" id="IPR013097">
    <property type="entry name" value="Dabb"/>
</dbReference>
<dbReference type="EMBL" id="BOVK01000006">
    <property type="protein sequence ID" value="GIQ67775.1"/>
    <property type="molecule type" value="Genomic_DNA"/>
</dbReference>